<comment type="caution">
    <text evidence="2">The sequence shown here is derived from an EMBL/GenBank/DDBJ whole genome shotgun (WGS) entry which is preliminary data.</text>
</comment>
<name>A0A6L5JWX0_RHOTE</name>
<protein>
    <submittedName>
        <fullName evidence="2">Uncharacterized protein</fullName>
    </submittedName>
</protein>
<evidence type="ECO:0000313" key="3">
    <source>
        <dbReference type="Proteomes" id="UP000480275"/>
    </source>
</evidence>
<accession>A0A6L5JWX0</accession>
<gene>
    <name evidence="2" type="ORF">GHK24_05890</name>
</gene>
<proteinExistence type="predicted"/>
<sequence length="199" mass="22493">MLINWHDQTTLYGIEVKAYFFDGDAVKDESVLAKRALPFLAAARPKTLFTESDRQNFYCDKIVAQPDAVFEHGDGLISVEYKSVGGKSHNRADWRQSIRLKDMLQCLIAGYAVAQTYKKPTACVLRYHNVCHLLYPEAEVIHTVLGLIPMAMNYHSEERRISASQLAQFSIDKIRSSYSPPDDDRSAAGKAAHESLLRR</sequence>
<feature type="region of interest" description="Disordered" evidence="1">
    <location>
        <begin position="176"/>
        <end position="199"/>
    </location>
</feature>
<evidence type="ECO:0000256" key="1">
    <source>
        <dbReference type="SAM" id="MobiDB-lite"/>
    </source>
</evidence>
<reference evidence="2 3" key="1">
    <citation type="submission" date="2019-10" db="EMBL/GenBank/DDBJ databases">
        <title>Whole-genome sequence of the purple nonsulfur photosynthetic bacterium Rhodocyclus tenuis.</title>
        <authorList>
            <person name="Kyndt J.A."/>
            <person name="Meyer T.E."/>
        </authorList>
    </citation>
    <scope>NUCLEOTIDE SEQUENCE [LARGE SCALE GENOMIC DNA]</scope>
    <source>
        <strain evidence="2 3">DSM 110</strain>
    </source>
</reference>
<dbReference type="Proteomes" id="UP000480275">
    <property type="component" value="Unassembled WGS sequence"/>
</dbReference>
<organism evidence="2 3">
    <name type="scientific">Rhodocyclus tenuis</name>
    <name type="common">Rhodospirillum tenue</name>
    <dbReference type="NCBI Taxonomy" id="1066"/>
    <lineage>
        <taxon>Bacteria</taxon>
        <taxon>Pseudomonadati</taxon>
        <taxon>Pseudomonadota</taxon>
        <taxon>Betaproteobacteria</taxon>
        <taxon>Rhodocyclales</taxon>
        <taxon>Rhodocyclaceae</taxon>
        <taxon>Rhodocyclus</taxon>
    </lineage>
</organism>
<dbReference type="AlphaFoldDB" id="A0A6L5JWX0"/>
<evidence type="ECO:0000313" key="2">
    <source>
        <dbReference type="EMBL" id="MQY51302.1"/>
    </source>
</evidence>
<feature type="compositionally biased region" description="Basic and acidic residues" evidence="1">
    <location>
        <begin position="182"/>
        <end position="199"/>
    </location>
</feature>
<dbReference type="EMBL" id="WIXJ01000003">
    <property type="protein sequence ID" value="MQY51302.1"/>
    <property type="molecule type" value="Genomic_DNA"/>
</dbReference>